<feature type="binding site" evidence="13">
    <location>
        <position position="210"/>
    </location>
    <ligand>
        <name>Zn(2+)</name>
        <dbReference type="ChEBI" id="CHEBI:29105"/>
    </ligand>
</feature>
<dbReference type="Gene3D" id="3.40.50.620">
    <property type="entry name" value="HUPs"/>
    <property type="match status" value="1"/>
</dbReference>
<evidence type="ECO:0000256" key="12">
    <source>
        <dbReference type="ARBA" id="ARBA00047398"/>
    </source>
</evidence>
<feature type="short sequence motif" description="'HIGH' region" evidence="13">
    <location>
        <begin position="28"/>
        <end position="38"/>
    </location>
</feature>
<keyword evidence="5 13" id="KW-0436">Ligase</keyword>
<gene>
    <name evidence="13" type="primary">cysS</name>
    <name evidence="15" type="ORF">ARMA_0698</name>
    <name evidence="16" type="ORF">SE16_14245</name>
</gene>
<dbReference type="RefSeq" id="WP_054492212.1">
    <property type="nucleotide sequence ID" value="NZ_BBZA01000038.1"/>
</dbReference>
<dbReference type="InterPro" id="IPR009080">
    <property type="entry name" value="tRNAsynth_Ia_anticodon-bd"/>
</dbReference>
<dbReference type="SMART" id="SM00840">
    <property type="entry name" value="DALR_2"/>
    <property type="match status" value="1"/>
</dbReference>
<dbReference type="PANTHER" id="PTHR10890">
    <property type="entry name" value="CYSTEINYL-TRNA SYNTHETASE"/>
    <property type="match status" value="1"/>
</dbReference>
<evidence type="ECO:0000256" key="2">
    <source>
        <dbReference type="ARBA" id="ARBA00005594"/>
    </source>
</evidence>
<comment type="cofactor">
    <cofactor evidence="13">
        <name>Zn(2+)</name>
        <dbReference type="ChEBI" id="CHEBI:29105"/>
    </cofactor>
    <text evidence="13">Binds 1 zinc ion per subunit.</text>
</comment>
<dbReference type="OrthoDB" id="9815130at2"/>
<evidence type="ECO:0000256" key="6">
    <source>
        <dbReference type="ARBA" id="ARBA00022723"/>
    </source>
</evidence>
<evidence type="ECO:0000256" key="8">
    <source>
        <dbReference type="ARBA" id="ARBA00022833"/>
    </source>
</evidence>
<evidence type="ECO:0000256" key="13">
    <source>
        <dbReference type="HAMAP-Rule" id="MF_00041"/>
    </source>
</evidence>
<dbReference type="GO" id="GO:0005829">
    <property type="term" value="C:cytosol"/>
    <property type="evidence" value="ECO:0007669"/>
    <property type="project" value="TreeGrafter"/>
</dbReference>
<dbReference type="SUPFAM" id="SSF52374">
    <property type="entry name" value="Nucleotidylyl transferase"/>
    <property type="match status" value="1"/>
</dbReference>
<dbReference type="Pfam" id="PF09190">
    <property type="entry name" value="DALR_2"/>
    <property type="match status" value="1"/>
</dbReference>
<reference evidence="17" key="3">
    <citation type="submission" date="2015-08" db="EMBL/GenBank/DDBJ databases">
        <title>Draft Genome Sequence of a Heterotrophic Facultative Anaerobic Bacterium Ardenticatena maritima Strain 110S.</title>
        <authorList>
            <person name="Kawaichi S."/>
            <person name="Yoshida T."/>
            <person name="Sako Y."/>
            <person name="Nakamura R."/>
        </authorList>
    </citation>
    <scope>NUCLEOTIDE SEQUENCE [LARGE SCALE GENOMIC DNA]</scope>
    <source>
        <strain evidence="17">110S</strain>
    </source>
</reference>
<keyword evidence="8 13" id="KW-0862">Zinc</keyword>
<keyword evidence="9 13" id="KW-0067">ATP-binding</keyword>
<comment type="subcellular location">
    <subcellularLocation>
        <location evidence="1 13">Cytoplasm</location>
    </subcellularLocation>
</comment>
<keyword evidence="11 13" id="KW-0030">Aminoacyl-tRNA synthetase</keyword>
<dbReference type="InterPro" id="IPR015273">
    <property type="entry name" value="Cys-tRNA-synt_Ia_DALR"/>
</dbReference>
<feature type="binding site" evidence="13">
    <location>
        <position position="239"/>
    </location>
    <ligand>
        <name>Zn(2+)</name>
        <dbReference type="ChEBI" id="CHEBI:29105"/>
    </ligand>
</feature>
<dbReference type="EMBL" id="LGKN01000009">
    <property type="protein sequence ID" value="KPL86446.1"/>
    <property type="molecule type" value="Genomic_DNA"/>
</dbReference>
<dbReference type="Proteomes" id="UP000037784">
    <property type="component" value="Unassembled WGS sequence"/>
</dbReference>
<evidence type="ECO:0000256" key="4">
    <source>
        <dbReference type="ARBA" id="ARBA00022490"/>
    </source>
</evidence>
<evidence type="ECO:0000256" key="10">
    <source>
        <dbReference type="ARBA" id="ARBA00022917"/>
    </source>
</evidence>
<comment type="similarity">
    <text evidence="2 13">Belongs to the class-I aminoacyl-tRNA synthetase family.</text>
</comment>
<evidence type="ECO:0000256" key="11">
    <source>
        <dbReference type="ARBA" id="ARBA00023146"/>
    </source>
</evidence>
<comment type="caution">
    <text evidence="15">The sequence shown here is derived from an EMBL/GenBank/DDBJ whole genome shotgun (WGS) entry which is preliminary data.</text>
</comment>
<keyword evidence="17" id="KW-1185">Reference proteome</keyword>
<feature type="binding site" evidence="13">
    <location>
        <position position="26"/>
    </location>
    <ligand>
        <name>Zn(2+)</name>
        <dbReference type="ChEBI" id="CHEBI:29105"/>
    </ligand>
</feature>
<evidence type="ECO:0000256" key="3">
    <source>
        <dbReference type="ARBA" id="ARBA00011245"/>
    </source>
</evidence>
<evidence type="ECO:0000313" key="18">
    <source>
        <dbReference type="Proteomes" id="UP000050502"/>
    </source>
</evidence>
<keyword evidence="7 13" id="KW-0547">Nucleotide-binding</keyword>
<protein>
    <recommendedName>
        <fullName evidence="13">Cysteine--tRNA ligase</fullName>
        <ecNumber evidence="13">6.1.1.16</ecNumber>
    </recommendedName>
    <alternativeName>
        <fullName evidence="13">Cysteinyl-tRNA synthetase</fullName>
        <shortName evidence="13">CysRS</shortName>
    </alternativeName>
</protein>
<proteinExistence type="inferred from homology"/>
<dbReference type="HAMAP" id="MF_00041">
    <property type="entry name" value="Cys_tRNA_synth"/>
    <property type="match status" value="1"/>
</dbReference>
<sequence length="398" mass="45361">MKLYNSMTQRKEPFHVFGKTVTLYVCGVTPYDTTHLGHAFTYISFDVLIRHLEAKGYTVRYTQNVTDIDDDILRKAAEVGMAWDELGRIHTEAFLRDLHDLNVRMPDFYPKATETIPEIIRIVEDLLRRGFAYERNGNVYFRVHADPEFGKLSRLDYDEMLAIANERGNNPNDPNKDDPLDFVLWQAAQPGEPTWDSPWGPGRPGWHIECSAMSMKFLGATIDIHGGGADLLFPHHECEIAQSEKFTGQRPFVRYWMHIAMVRKDGEKMSKSLGNLVLVRNLLEEGFSPDAIRLNLIRHHYREAWEWNRAEQEEAQAWANMLTEAAHAPSGSGEPLDVSDDEQRFTAALDDDLNTPVAVETMLEVGRAIREAAHHGRDVRLAQEALHRMAGVLGLRLA</sequence>
<feature type="domain" description="Cysteinyl-tRNA synthetase class Ia DALR" evidence="14">
    <location>
        <begin position="344"/>
        <end position="397"/>
    </location>
</feature>
<reference evidence="16 18" key="2">
    <citation type="submission" date="2015-07" db="EMBL/GenBank/DDBJ databases">
        <title>Whole genome sequence of Ardenticatena maritima DSM 23922.</title>
        <authorList>
            <person name="Hemp J."/>
            <person name="Ward L.M."/>
            <person name="Pace L.A."/>
            <person name="Fischer W.W."/>
        </authorList>
    </citation>
    <scope>NUCLEOTIDE SEQUENCE [LARGE SCALE GENOMIC DNA]</scope>
    <source>
        <strain evidence="16 18">110S</strain>
    </source>
</reference>
<organism evidence="15 17">
    <name type="scientific">Ardenticatena maritima</name>
    <dbReference type="NCBI Taxonomy" id="872965"/>
    <lineage>
        <taxon>Bacteria</taxon>
        <taxon>Bacillati</taxon>
        <taxon>Chloroflexota</taxon>
        <taxon>Ardenticatenia</taxon>
        <taxon>Ardenticatenales</taxon>
        <taxon>Ardenticatenaceae</taxon>
        <taxon>Ardenticatena</taxon>
    </lineage>
</organism>
<dbReference type="CDD" id="cd00672">
    <property type="entry name" value="CysRS_core"/>
    <property type="match status" value="1"/>
</dbReference>
<dbReference type="NCBIfam" id="TIGR00435">
    <property type="entry name" value="cysS"/>
    <property type="match status" value="1"/>
</dbReference>
<evidence type="ECO:0000256" key="1">
    <source>
        <dbReference type="ARBA" id="ARBA00004496"/>
    </source>
</evidence>
<dbReference type="STRING" id="872965.SE16_14245"/>
<dbReference type="PANTHER" id="PTHR10890:SF3">
    <property type="entry name" value="CYSTEINE--TRNA LIGASE, CYTOPLASMIC"/>
    <property type="match status" value="1"/>
</dbReference>
<dbReference type="EC" id="6.1.1.16" evidence="13"/>
<keyword evidence="6 13" id="KW-0479">Metal-binding</keyword>
<dbReference type="InterPro" id="IPR032678">
    <property type="entry name" value="tRNA-synt_1_cat_dom"/>
</dbReference>
<evidence type="ECO:0000313" key="17">
    <source>
        <dbReference type="Proteomes" id="UP000037784"/>
    </source>
</evidence>
<dbReference type="Pfam" id="PF01406">
    <property type="entry name" value="tRNA-synt_1e"/>
    <property type="match status" value="1"/>
</dbReference>
<evidence type="ECO:0000259" key="14">
    <source>
        <dbReference type="SMART" id="SM00840"/>
    </source>
</evidence>
<evidence type="ECO:0000256" key="7">
    <source>
        <dbReference type="ARBA" id="ARBA00022741"/>
    </source>
</evidence>
<keyword evidence="4 13" id="KW-0963">Cytoplasm</keyword>
<dbReference type="GO" id="GO:0004817">
    <property type="term" value="F:cysteine-tRNA ligase activity"/>
    <property type="evidence" value="ECO:0007669"/>
    <property type="project" value="UniProtKB-UniRule"/>
</dbReference>
<accession>A0A0M8K5Q9</accession>
<comment type="catalytic activity">
    <reaction evidence="12 13">
        <text>tRNA(Cys) + L-cysteine + ATP = L-cysteinyl-tRNA(Cys) + AMP + diphosphate</text>
        <dbReference type="Rhea" id="RHEA:17773"/>
        <dbReference type="Rhea" id="RHEA-COMP:9661"/>
        <dbReference type="Rhea" id="RHEA-COMP:9679"/>
        <dbReference type="ChEBI" id="CHEBI:30616"/>
        <dbReference type="ChEBI" id="CHEBI:33019"/>
        <dbReference type="ChEBI" id="CHEBI:35235"/>
        <dbReference type="ChEBI" id="CHEBI:78442"/>
        <dbReference type="ChEBI" id="CHEBI:78517"/>
        <dbReference type="ChEBI" id="CHEBI:456215"/>
        <dbReference type="EC" id="6.1.1.16"/>
    </reaction>
</comment>
<reference evidence="15 17" key="1">
    <citation type="journal article" date="2015" name="Genome Announc.">
        <title>Draft Genome Sequence of a Heterotrophic Facultative Anaerobic Thermophilic Bacterium, Ardenticatena maritima Strain 110ST.</title>
        <authorList>
            <person name="Kawaichi S."/>
            <person name="Yoshida T."/>
            <person name="Sako Y."/>
            <person name="Nakamura R."/>
        </authorList>
    </citation>
    <scope>NUCLEOTIDE SEQUENCE [LARGE SCALE GENOMIC DNA]</scope>
    <source>
        <strain evidence="15 17">110S</strain>
    </source>
</reference>
<dbReference type="EMBL" id="BBZA01000038">
    <property type="protein sequence ID" value="GAP62275.1"/>
    <property type="molecule type" value="Genomic_DNA"/>
</dbReference>
<feature type="binding site" evidence="13">
    <location>
        <position position="271"/>
    </location>
    <ligand>
        <name>ATP</name>
        <dbReference type="ChEBI" id="CHEBI:30616"/>
    </ligand>
</feature>
<evidence type="ECO:0000313" key="15">
    <source>
        <dbReference type="EMBL" id="GAP62275.1"/>
    </source>
</evidence>
<dbReference type="AlphaFoldDB" id="A0A0M8K5Q9"/>
<dbReference type="SUPFAM" id="SSF47323">
    <property type="entry name" value="Anticodon-binding domain of a subclass of class I aminoacyl-tRNA synthetases"/>
    <property type="match status" value="1"/>
</dbReference>
<dbReference type="InterPro" id="IPR014729">
    <property type="entry name" value="Rossmann-like_a/b/a_fold"/>
</dbReference>
<dbReference type="InterPro" id="IPR024909">
    <property type="entry name" value="Cys-tRNA/MSH_ligase"/>
</dbReference>
<dbReference type="PRINTS" id="PR00983">
    <property type="entry name" value="TRNASYNTHCYS"/>
</dbReference>
<dbReference type="Proteomes" id="UP000050502">
    <property type="component" value="Unassembled WGS sequence"/>
</dbReference>
<dbReference type="InterPro" id="IPR015803">
    <property type="entry name" value="Cys-tRNA-ligase"/>
</dbReference>
<comment type="subunit">
    <text evidence="3 13">Monomer.</text>
</comment>
<dbReference type="InParanoid" id="A0A0M8K5Q9"/>
<keyword evidence="10 13" id="KW-0648">Protein biosynthesis</keyword>
<dbReference type="GO" id="GO:0006423">
    <property type="term" value="P:cysteinyl-tRNA aminoacylation"/>
    <property type="evidence" value="ECO:0007669"/>
    <property type="project" value="UniProtKB-UniRule"/>
</dbReference>
<dbReference type="GO" id="GO:0008270">
    <property type="term" value="F:zinc ion binding"/>
    <property type="evidence" value="ECO:0007669"/>
    <property type="project" value="UniProtKB-UniRule"/>
</dbReference>
<dbReference type="GO" id="GO:0005524">
    <property type="term" value="F:ATP binding"/>
    <property type="evidence" value="ECO:0007669"/>
    <property type="project" value="UniProtKB-UniRule"/>
</dbReference>
<feature type="binding site" evidence="13">
    <location>
        <position position="235"/>
    </location>
    <ligand>
        <name>Zn(2+)</name>
        <dbReference type="ChEBI" id="CHEBI:29105"/>
    </ligand>
</feature>
<dbReference type="PATRIC" id="fig|872965.6.peg.2495"/>
<name>A0A0M8K5Q9_9CHLR</name>
<evidence type="ECO:0000256" key="9">
    <source>
        <dbReference type="ARBA" id="ARBA00022840"/>
    </source>
</evidence>
<evidence type="ECO:0000313" key="16">
    <source>
        <dbReference type="EMBL" id="KPL86446.1"/>
    </source>
</evidence>
<feature type="short sequence motif" description="'KMSKS' region" evidence="13">
    <location>
        <begin position="268"/>
        <end position="272"/>
    </location>
</feature>
<evidence type="ECO:0000256" key="5">
    <source>
        <dbReference type="ARBA" id="ARBA00022598"/>
    </source>
</evidence>